<dbReference type="GO" id="GO:0003677">
    <property type="term" value="F:DNA binding"/>
    <property type="evidence" value="ECO:0007669"/>
    <property type="project" value="UniProtKB-UniRule"/>
</dbReference>
<dbReference type="InterPro" id="IPR011075">
    <property type="entry name" value="TetR_C"/>
</dbReference>
<dbReference type="OrthoDB" id="9805134at2"/>
<dbReference type="InterPro" id="IPR009057">
    <property type="entry name" value="Homeodomain-like_sf"/>
</dbReference>
<keyword evidence="3" id="KW-0804">Transcription</keyword>
<keyword evidence="8" id="KW-1185">Reference proteome</keyword>
<reference evidence="8 9" key="1">
    <citation type="submission" date="2018-09" db="EMBL/GenBank/DDBJ databases">
        <title>Micromonospora sp. nov. MS1-9, isolated from a root of Musa sp.</title>
        <authorList>
            <person name="Kuncharoen N."/>
            <person name="Kudo T."/>
            <person name="Ohkuma M."/>
            <person name="Yuki M."/>
            <person name="Tanasupawat S."/>
        </authorList>
    </citation>
    <scope>NUCLEOTIDE SEQUENCE [LARGE SCALE GENOMIC DNA]</scope>
    <source>
        <strain evidence="7 9">MS1-9</strain>
        <strain evidence="6 8">NGC1-4</strain>
    </source>
</reference>
<dbReference type="Proteomes" id="UP000271548">
    <property type="component" value="Unassembled WGS sequence"/>
</dbReference>
<evidence type="ECO:0000256" key="1">
    <source>
        <dbReference type="ARBA" id="ARBA00023015"/>
    </source>
</evidence>
<comment type="caution">
    <text evidence="7">The sequence shown here is derived from an EMBL/GenBank/DDBJ whole genome shotgun (WGS) entry which is preliminary data.</text>
</comment>
<organism evidence="7 9">
    <name type="scientific">Micromonospora musae</name>
    <dbReference type="NCBI Taxonomy" id="1894970"/>
    <lineage>
        <taxon>Bacteria</taxon>
        <taxon>Bacillati</taxon>
        <taxon>Actinomycetota</taxon>
        <taxon>Actinomycetes</taxon>
        <taxon>Micromonosporales</taxon>
        <taxon>Micromonosporaceae</taxon>
        <taxon>Micromonospora</taxon>
    </lineage>
</organism>
<keyword evidence="2 4" id="KW-0238">DNA-binding</keyword>
<sequence>MGRPAKFEPAAAVEMAMDVFWRQGYGATSPQGLADELGIGKGSLYNTFDSKHNLFTEALRAYTALRATALVEMLDGPDPVRPRLRAVVEEMTGFGDHRRGCLVVNAIAELAEADEAVTQIGNALFDRIEEAFRKAIAHGRSTGELTGHQPPADAASGLLATIIGTSVLVRAGGTDERVRRIVHAAIELL</sequence>
<dbReference type="Gene3D" id="1.10.10.60">
    <property type="entry name" value="Homeodomain-like"/>
    <property type="match status" value="1"/>
</dbReference>
<feature type="DNA-binding region" description="H-T-H motif" evidence="4">
    <location>
        <begin position="29"/>
        <end position="48"/>
    </location>
</feature>
<evidence type="ECO:0000313" key="7">
    <source>
        <dbReference type="EMBL" id="RKN35584.1"/>
    </source>
</evidence>
<dbReference type="RefSeq" id="WP_120684140.1">
    <property type="nucleotide sequence ID" value="NZ_RAZS01000017.1"/>
</dbReference>
<evidence type="ECO:0000313" key="6">
    <source>
        <dbReference type="EMBL" id="RKN13583.1"/>
    </source>
</evidence>
<evidence type="ECO:0000313" key="8">
    <source>
        <dbReference type="Proteomes" id="UP000271548"/>
    </source>
</evidence>
<proteinExistence type="predicted"/>
<protein>
    <submittedName>
        <fullName evidence="7">TetR/AcrR family transcriptional regulator</fullName>
    </submittedName>
</protein>
<dbReference type="Gene3D" id="1.10.357.10">
    <property type="entry name" value="Tetracycline Repressor, domain 2"/>
    <property type="match status" value="1"/>
</dbReference>
<dbReference type="PRINTS" id="PR00455">
    <property type="entry name" value="HTHTETR"/>
</dbReference>
<keyword evidence="1" id="KW-0805">Transcription regulation</keyword>
<dbReference type="PANTHER" id="PTHR47506:SF10">
    <property type="entry name" value="TRANSCRIPTIONAL REGULATORY PROTEIN"/>
    <property type="match status" value="1"/>
</dbReference>
<accession>A0A3A9YKD1</accession>
<evidence type="ECO:0000313" key="9">
    <source>
        <dbReference type="Proteomes" id="UP000275865"/>
    </source>
</evidence>
<dbReference type="EMBL" id="RAZS01000017">
    <property type="protein sequence ID" value="RKN13583.1"/>
    <property type="molecule type" value="Genomic_DNA"/>
</dbReference>
<dbReference type="InterPro" id="IPR036271">
    <property type="entry name" value="Tet_transcr_reg_TetR-rel_C_sf"/>
</dbReference>
<dbReference type="SUPFAM" id="SSF48498">
    <property type="entry name" value="Tetracyclin repressor-like, C-terminal domain"/>
    <property type="match status" value="1"/>
</dbReference>
<dbReference type="EMBL" id="RAZT01000002">
    <property type="protein sequence ID" value="RKN35584.1"/>
    <property type="molecule type" value="Genomic_DNA"/>
</dbReference>
<dbReference type="AlphaFoldDB" id="A0A3A9YKD1"/>
<dbReference type="Pfam" id="PF16925">
    <property type="entry name" value="TetR_C_13"/>
    <property type="match status" value="1"/>
</dbReference>
<dbReference type="PROSITE" id="PS50977">
    <property type="entry name" value="HTH_TETR_2"/>
    <property type="match status" value="1"/>
</dbReference>
<feature type="domain" description="HTH tetR-type" evidence="5">
    <location>
        <begin position="6"/>
        <end position="66"/>
    </location>
</feature>
<dbReference type="Proteomes" id="UP000275865">
    <property type="component" value="Unassembled WGS sequence"/>
</dbReference>
<dbReference type="SUPFAM" id="SSF46689">
    <property type="entry name" value="Homeodomain-like"/>
    <property type="match status" value="1"/>
</dbReference>
<gene>
    <name evidence="7" type="ORF">D7044_05430</name>
    <name evidence="6" type="ORF">D7147_31130</name>
</gene>
<evidence type="ECO:0000256" key="2">
    <source>
        <dbReference type="ARBA" id="ARBA00023125"/>
    </source>
</evidence>
<dbReference type="InterPro" id="IPR001647">
    <property type="entry name" value="HTH_TetR"/>
</dbReference>
<dbReference type="PANTHER" id="PTHR47506">
    <property type="entry name" value="TRANSCRIPTIONAL REGULATORY PROTEIN"/>
    <property type="match status" value="1"/>
</dbReference>
<evidence type="ECO:0000259" key="5">
    <source>
        <dbReference type="PROSITE" id="PS50977"/>
    </source>
</evidence>
<name>A0A3A9YKD1_9ACTN</name>
<evidence type="ECO:0000256" key="3">
    <source>
        <dbReference type="ARBA" id="ARBA00023163"/>
    </source>
</evidence>
<evidence type="ECO:0000256" key="4">
    <source>
        <dbReference type="PROSITE-ProRule" id="PRU00335"/>
    </source>
</evidence>
<dbReference type="Pfam" id="PF00440">
    <property type="entry name" value="TetR_N"/>
    <property type="match status" value="1"/>
</dbReference>